<dbReference type="Proteomes" id="UP000515908">
    <property type="component" value="Chromosome 04"/>
</dbReference>
<evidence type="ECO:0000313" key="5">
    <source>
        <dbReference type="Proteomes" id="UP000515908"/>
    </source>
</evidence>
<dbReference type="Pfam" id="PF22600">
    <property type="entry name" value="MTPAP-like_central"/>
    <property type="match status" value="1"/>
</dbReference>
<evidence type="ECO:0000256" key="2">
    <source>
        <dbReference type="ARBA" id="ARBA00049105"/>
    </source>
</evidence>
<dbReference type="OrthoDB" id="2274644at2759"/>
<organism evidence="4 5">
    <name type="scientific">Angomonas deanei</name>
    <dbReference type="NCBI Taxonomy" id="59799"/>
    <lineage>
        <taxon>Eukaryota</taxon>
        <taxon>Discoba</taxon>
        <taxon>Euglenozoa</taxon>
        <taxon>Kinetoplastea</taxon>
        <taxon>Metakinetoplastina</taxon>
        <taxon>Trypanosomatida</taxon>
        <taxon>Trypanosomatidae</taxon>
        <taxon>Strigomonadinae</taxon>
        <taxon>Angomonas</taxon>
    </lineage>
</organism>
<accession>A0A7G2C693</accession>
<dbReference type="PANTHER" id="PTHR12271:SF97">
    <property type="entry name" value="MITOCHONDRIAL EDITOSOME-LIKE COMPLEX ASSOCIATED TUTASE"/>
    <property type="match status" value="1"/>
</dbReference>
<dbReference type="InterPro" id="IPR054708">
    <property type="entry name" value="MTPAP-like_central"/>
</dbReference>
<evidence type="ECO:0000313" key="4">
    <source>
        <dbReference type="EMBL" id="CAD2215256.1"/>
    </source>
</evidence>
<dbReference type="SUPFAM" id="SSF81631">
    <property type="entry name" value="PAP/OAS1 substrate-binding domain"/>
    <property type="match status" value="1"/>
</dbReference>
<dbReference type="InterPro" id="IPR043519">
    <property type="entry name" value="NT_sf"/>
</dbReference>
<comment type="catalytic activity">
    <reaction evidence="2">
        <text>RNA(n) + UTP = RNA(n)-3'-uridine ribonucleotide + diphosphate</text>
        <dbReference type="Rhea" id="RHEA:14785"/>
        <dbReference type="Rhea" id="RHEA-COMP:14527"/>
        <dbReference type="Rhea" id="RHEA-COMP:17348"/>
        <dbReference type="ChEBI" id="CHEBI:33019"/>
        <dbReference type="ChEBI" id="CHEBI:46398"/>
        <dbReference type="ChEBI" id="CHEBI:140395"/>
        <dbReference type="ChEBI" id="CHEBI:173116"/>
        <dbReference type="EC" id="2.7.7.52"/>
    </reaction>
</comment>
<sequence>MRRQFIKDFMQHYRKHTSTPQDKLMVDDLQNRLYEISVRCVNKGQLERFGSHRSGFCQTKSDLDLSLTYRNFSPWLRGMQRVDEQDHKRMARLSREATTAGMLNVRYLRALIPVVQFVDPISEIQCDITIGNLGGVENSKILEHVHHLFPDFFGAYIHLVKTWGKAKEVVSPEKCTFNSFTITTMALMVLQELGLLPVFHTTTGDLGQLTEGDVLAALGPFRLPPIYNDIGASGDDERIGEAVLFCFQKFAEYYAKFDFKGGTVSLIHPRRHRDLYRSTADSYMERYTQRKRSEWERYLRENPKEGPMEKGDFDHAVHGEAIQRFSNTFFVVEDCVNYVNCGRRVTLAPRAKHIMNEIQQLKVALQSDAPSFTELSTPTNKLSVIIAALPAYPTQE</sequence>
<dbReference type="Gene3D" id="1.10.1410.10">
    <property type="match status" value="1"/>
</dbReference>
<dbReference type="CDD" id="cd05402">
    <property type="entry name" value="NT_PAP_TUTase"/>
    <property type="match status" value="1"/>
</dbReference>
<gene>
    <name evidence="4" type="ORF">ADEAN_000271100</name>
</gene>
<dbReference type="AlphaFoldDB" id="A0A7G2C693"/>
<dbReference type="GO" id="GO:0005739">
    <property type="term" value="C:mitochondrion"/>
    <property type="evidence" value="ECO:0007669"/>
    <property type="project" value="UniProtKB-ARBA"/>
</dbReference>
<evidence type="ECO:0000256" key="1">
    <source>
        <dbReference type="ARBA" id="ARBA00012472"/>
    </source>
</evidence>
<dbReference type="FunFam" id="3.30.460.10:FF:000069">
    <property type="entry name" value="Mitochondrial editosome-like complex associated TUTase"/>
    <property type="match status" value="1"/>
</dbReference>
<reference evidence="4 5" key="1">
    <citation type="submission" date="2020-08" db="EMBL/GenBank/DDBJ databases">
        <authorList>
            <person name="Newling K."/>
            <person name="Davey J."/>
            <person name="Forrester S."/>
        </authorList>
    </citation>
    <scope>NUCLEOTIDE SEQUENCE [LARGE SCALE GENOMIC DNA]</scope>
    <source>
        <strain evidence="5">Crithidia deanei Carvalho (ATCC PRA-265)</strain>
    </source>
</reference>
<dbReference type="GO" id="GO:0050265">
    <property type="term" value="F:RNA uridylyltransferase activity"/>
    <property type="evidence" value="ECO:0007669"/>
    <property type="project" value="UniProtKB-EC"/>
</dbReference>
<proteinExistence type="predicted"/>
<feature type="domain" description="Poly(A) RNA polymerase mitochondrial-like central palm" evidence="3">
    <location>
        <begin position="7"/>
        <end position="144"/>
    </location>
</feature>
<dbReference type="PANTHER" id="PTHR12271">
    <property type="entry name" value="POLY A POLYMERASE CID PAP -RELATED"/>
    <property type="match status" value="1"/>
</dbReference>
<dbReference type="Gene3D" id="3.30.460.10">
    <property type="entry name" value="Beta Polymerase, domain 2"/>
    <property type="match status" value="1"/>
</dbReference>
<dbReference type="EMBL" id="LR877148">
    <property type="protein sequence ID" value="CAD2215256.1"/>
    <property type="molecule type" value="Genomic_DNA"/>
</dbReference>
<evidence type="ECO:0000259" key="3">
    <source>
        <dbReference type="Pfam" id="PF22600"/>
    </source>
</evidence>
<name>A0A7G2C693_9TRYP</name>
<keyword evidence="5" id="KW-1185">Reference proteome</keyword>
<dbReference type="VEuPathDB" id="TriTrypDB:ADEAN_000271100"/>
<dbReference type="GO" id="GO:0031123">
    <property type="term" value="P:RNA 3'-end processing"/>
    <property type="evidence" value="ECO:0007669"/>
    <property type="project" value="TreeGrafter"/>
</dbReference>
<protein>
    <recommendedName>
        <fullName evidence="1">RNA uridylyltransferase</fullName>
        <ecNumber evidence="1">2.7.7.52</ecNumber>
    </recommendedName>
</protein>
<dbReference type="SUPFAM" id="SSF81301">
    <property type="entry name" value="Nucleotidyltransferase"/>
    <property type="match status" value="1"/>
</dbReference>
<dbReference type="EC" id="2.7.7.52" evidence="1"/>